<dbReference type="GO" id="GO:0005975">
    <property type="term" value="P:carbohydrate metabolic process"/>
    <property type="evidence" value="ECO:0007669"/>
    <property type="project" value="InterPro"/>
</dbReference>
<evidence type="ECO:0000313" key="3">
    <source>
        <dbReference type="EMBL" id="KAK7688576.1"/>
    </source>
</evidence>
<evidence type="ECO:0000256" key="1">
    <source>
        <dbReference type="SAM" id="MobiDB-lite"/>
    </source>
</evidence>
<evidence type="ECO:0000256" key="2">
    <source>
        <dbReference type="SAM" id="Phobius"/>
    </source>
</evidence>
<evidence type="ECO:0008006" key="5">
    <source>
        <dbReference type="Google" id="ProtNLM"/>
    </source>
</evidence>
<comment type="caution">
    <text evidence="3">The sequence shown here is derived from an EMBL/GenBank/DDBJ whole genome shotgun (WGS) entry which is preliminary data.</text>
</comment>
<organism evidence="3 4">
    <name type="scientific">Cerrena zonata</name>
    <dbReference type="NCBI Taxonomy" id="2478898"/>
    <lineage>
        <taxon>Eukaryota</taxon>
        <taxon>Fungi</taxon>
        <taxon>Dikarya</taxon>
        <taxon>Basidiomycota</taxon>
        <taxon>Agaricomycotina</taxon>
        <taxon>Agaricomycetes</taxon>
        <taxon>Polyporales</taxon>
        <taxon>Cerrenaceae</taxon>
        <taxon>Cerrena</taxon>
    </lineage>
</organism>
<keyword evidence="2" id="KW-0812">Transmembrane</keyword>
<dbReference type="PANTHER" id="PTHR47791:SF3">
    <property type="entry name" value="MEIOTICALLY UP-REGULATED GENE 191 PROTEIN"/>
    <property type="match status" value="1"/>
</dbReference>
<dbReference type="SUPFAM" id="SSF48208">
    <property type="entry name" value="Six-hairpin glycosidases"/>
    <property type="match status" value="1"/>
</dbReference>
<dbReference type="AlphaFoldDB" id="A0AAW0GGE3"/>
<dbReference type="InterPro" id="IPR005198">
    <property type="entry name" value="Glyco_hydro_76"/>
</dbReference>
<dbReference type="InterPro" id="IPR053169">
    <property type="entry name" value="MUG_Protein"/>
</dbReference>
<dbReference type="Proteomes" id="UP001385951">
    <property type="component" value="Unassembled WGS sequence"/>
</dbReference>
<dbReference type="Pfam" id="PF03663">
    <property type="entry name" value="Glyco_hydro_76"/>
    <property type="match status" value="1"/>
</dbReference>
<feature type="transmembrane region" description="Helical" evidence="2">
    <location>
        <begin position="339"/>
        <end position="363"/>
    </location>
</feature>
<gene>
    <name evidence="3" type="ORF">QCA50_008114</name>
</gene>
<keyword evidence="4" id="KW-1185">Reference proteome</keyword>
<dbReference type="InterPro" id="IPR008928">
    <property type="entry name" value="6-hairpin_glycosidase_sf"/>
</dbReference>
<feature type="region of interest" description="Disordered" evidence="1">
    <location>
        <begin position="315"/>
        <end position="337"/>
    </location>
</feature>
<accession>A0AAW0GGE3</accession>
<dbReference type="Gene3D" id="1.50.10.20">
    <property type="match status" value="1"/>
</dbReference>
<feature type="region of interest" description="Disordered" evidence="1">
    <location>
        <begin position="373"/>
        <end position="395"/>
    </location>
</feature>
<feature type="compositionally biased region" description="Low complexity" evidence="1">
    <location>
        <begin position="315"/>
        <end position="327"/>
    </location>
</feature>
<dbReference type="EMBL" id="JASBNA010000010">
    <property type="protein sequence ID" value="KAK7688576.1"/>
    <property type="molecule type" value="Genomic_DNA"/>
</dbReference>
<feature type="compositionally biased region" description="Basic and acidic residues" evidence="1">
    <location>
        <begin position="374"/>
        <end position="395"/>
    </location>
</feature>
<protein>
    <recommendedName>
        <fullName evidence="5">Cellulase</fullName>
    </recommendedName>
</protein>
<keyword evidence="2" id="KW-1133">Transmembrane helix</keyword>
<sequence length="407" mass="43996">MVQPRKNQAVLSDRIHKNSVSFHSVDVGTERDLRVSYLQRSAVSHDRGGDLGENVSLDDNPRRCWNGTHPKKNGQLASGCNGASLAGGIFYRKDSLSKGNLSVTAGAEGAFMALSAYLYTSARRQKYLIAADLAHQFIQSQLYNSEQGFVMDAIDLASCNRTTSALTYNTGLYLEALSVLGMATGNSTLIQLANQLAANAVKSPWVTSNGIIVEGSINVTQDHSDMTYKGILVRALYEHWNQSPRGSSIANLIESFLLVQYNAVLNDARAPNTSWYSPSWNGPPASQLLPWGQLAAIDILNAAIGLGLVDSPTTSSSINSHPSGISTQPMTSPSQKRPVGAIVGGTLGGFFFLAILGIIIVVVSRRRRRRIQTPKKDSDVCSLDNERTNPETSKINDHVNPAGYFLL</sequence>
<evidence type="ECO:0000313" key="4">
    <source>
        <dbReference type="Proteomes" id="UP001385951"/>
    </source>
</evidence>
<reference evidence="3 4" key="1">
    <citation type="submission" date="2022-09" db="EMBL/GenBank/DDBJ databases">
        <authorList>
            <person name="Palmer J.M."/>
        </authorList>
    </citation>
    <scope>NUCLEOTIDE SEQUENCE [LARGE SCALE GENOMIC DNA]</scope>
    <source>
        <strain evidence="3 4">DSM 7382</strain>
    </source>
</reference>
<dbReference type="PANTHER" id="PTHR47791">
    <property type="entry name" value="MEIOTICALLY UP-REGULATED GENE 191 PROTEIN"/>
    <property type="match status" value="1"/>
</dbReference>
<name>A0AAW0GGE3_9APHY</name>
<keyword evidence="2" id="KW-0472">Membrane</keyword>
<proteinExistence type="predicted"/>